<keyword evidence="5" id="KW-1185">Reference proteome</keyword>
<proteinExistence type="inferred from homology"/>
<dbReference type="EMBL" id="KV453843">
    <property type="protein sequence ID" value="ODV89215.1"/>
    <property type="molecule type" value="Genomic_DNA"/>
</dbReference>
<dbReference type="Proteomes" id="UP000095023">
    <property type="component" value="Unassembled WGS sequence"/>
</dbReference>
<dbReference type="Pfam" id="PF00106">
    <property type="entry name" value="adh_short"/>
    <property type="match status" value="1"/>
</dbReference>
<protein>
    <submittedName>
        <fullName evidence="4">Uncharacterized protein</fullName>
    </submittedName>
</protein>
<organism evidence="4 5">
    <name type="scientific">Tortispora caseinolytica NRRL Y-17796</name>
    <dbReference type="NCBI Taxonomy" id="767744"/>
    <lineage>
        <taxon>Eukaryota</taxon>
        <taxon>Fungi</taxon>
        <taxon>Dikarya</taxon>
        <taxon>Ascomycota</taxon>
        <taxon>Saccharomycotina</taxon>
        <taxon>Trigonopsidomycetes</taxon>
        <taxon>Trigonopsidales</taxon>
        <taxon>Trigonopsidaceae</taxon>
        <taxon>Tortispora</taxon>
    </lineage>
</organism>
<dbReference type="PRINTS" id="PR00081">
    <property type="entry name" value="GDHRDH"/>
</dbReference>
<keyword evidence="2" id="KW-0521">NADP</keyword>
<dbReference type="InterPro" id="IPR002347">
    <property type="entry name" value="SDR_fam"/>
</dbReference>
<dbReference type="SUPFAM" id="SSF51735">
    <property type="entry name" value="NAD(P)-binding Rossmann-fold domains"/>
    <property type="match status" value="1"/>
</dbReference>
<gene>
    <name evidence="4" type="ORF">CANCADRAFT_148469</name>
</gene>
<dbReference type="GO" id="GO:0016616">
    <property type="term" value="F:oxidoreductase activity, acting on the CH-OH group of donors, NAD or NADP as acceptor"/>
    <property type="evidence" value="ECO:0007669"/>
    <property type="project" value="UniProtKB-ARBA"/>
</dbReference>
<dbReference type="PROSITE" id="PS00061">
    <property type="entry name" value="ADH_SHORT"/>
    <property type="match status" value="1"/>
</dbReference>
<accession>A0A1E4TBT5</accession>
<evidence type="ECO:0000256" key="1">
    <source>
        <dbReference type="ARBA" id="ARBA00006484"/>
    </source>
</evidence>
<dbReference type="AlphaFoldDB" id="A0A1E4TBT5"/>
<dbReference type="InterPro" id="IPR020904">
    <property type="entry name" value="Sc_DH/Rdtase_CS"/>
</dbReference>
<dbReference type="GO" id="GO:0050664">
    <property type="term" value="F:oxidoreductase activity, acting on NAD(P)H, oxygen as acceptor"/>
    <property type="evidence" value="ECO:0007669"/>
    <property type="project" value="TreeGrafter"/>
</dbReference>
<dbReference type="PANTHER" id="PTHR43008:SF8">
    <property type="entry name" value="BENZIL REDUCTASE ((S)-BENZOIN FORMING) IRC24"/>
    <property type="match status" value="1"/>
</dbReference>
<sequence length="252" mass="27044">MPTIIVTGGSRGIGLSVVKFLLESQYNVIDVSRSDTSSSTGVASSYPAAFSYVKGDMSEDPSTFTAGIRKALESDKLTGIVFNAATLAPVGRVCGSETSTKDWARAYQVNLISIVGMLKEFHSELVQNRARLVMVSSGAADKPYQGWGCYGSTKAAVNHLVRTLSVEEPELTSIAFAPGVVDTEMQNDIRTKFAQGMHPDEHSRFLDLKQNSNLLPPDVPGKVIANLVTKAPAELSGVYCRVGDSVTKDYSQ</sequence>
<dbReference type="InterPro" id="IPR036291">
    <property type="entry name" value="NAD(P)-bd_dom_sf"/>
</dbReference>
<evidence type="ECO:0000313" key="5">
    <source>
        <dbReference type="Proteomes" id="UP000095023"/>
    </source>
</evidence>
<dbReference type="Gene3D" id="3.40.50.720">
    <property type="entry name" value="NAD(P)-binding Rossmann-like Domain"/>
    <property type="match status" value="1"/>
</dbReference>
<evidence type="ECO:0000313" key="4">
    <source>
        <dbReference type="EMBL" id="ODV89215.1"/>
    </source>
</evidence>
<reference evidence="5" key="1">
    <citation type="submission" date="2016-02" db="EMBL/GenBank/DDBJ databases">
        <title>Comparative genomics of biotechnologically important yeasts.</title>
        <authorList>
            <consortium name="DOE Joint Genome Institute"/>
            <person name="Riley R."/>
            <person name="Haridas S."/>
            <person name="Wolfe K.H."/>
            <person name="Lopes M.R."/>
            <person name="Hittinger C.T."/>
            <person name="Goker M."/>
            <person name="Salamov A."/>
            <person name="Wisecaver J."/>
            <person name="Long T.M."/>
            <person name="Aerts A.L."/>
            <person name="Barry K."/>
            <person name="Choi C."/>
            <person name="Clum A."/>
            <person name="Coughlan A.Y."/>
            <person name="Deshpande S."/>
            <person name="Douglass A.P."/>
            <person name="Hanson S.J."/>
            <person name="Klenk H.-P."/>
            <person name="Labutti K."/>
            <person name="Lapidus A."/>
            <person name="Lindquist E."/>
            <person name="Lipzen A."/>
            <person name="Meier-Kolthoff J.P."/>
            <person name="Ohm R.A."/>
            <person name="Otillar R.P."/>
            <person name="Pangilinan J."/>
            <person name="Peng Y."/>
            <person name="Rokas A."/>
            <person name="Rosa C.A."/>
            <person name="Scheuner C."/>
            <person name="Sibirny A.A."/>
            <person name="Slot J.C."/>
            <person name="Stielow J.B."/>
            <person name="Sun H."/>
            <person name="Kurtzman C.P."/>
            <person name="Blackwell M."/>
            <person name="Jeffries T.W."/>
            <person name="Grigoriev I.V."/>
        </authorList>
    </citation>
    <scope>NUCLEOTIDE SEQUENCE [LARGE SCALE GENOMIC DNA]</scope>
    <source>
        <strain evidence="5">NRRL Y-17796</strain>
    </source>
</reference>
<dbReference type="OrthoDB" id="153074at2759"/>
<evidence type="ECO:0000256" key="2">
    <source>
        <dbReference type="ARBA" id="ARBA00022857"/>
    </source>
</evidence>
<dbReference type="PANTHER" id="PTHR43008">
    <property type="entry name" value="BENZIL REDUCTASE"/>
    <property type="match status" value="1"/>
</dbReference>
<evidence type="ECO:0000256" key="3">
    <source>
        <dbReference type="ARBA" id="ARBA00023002"/>
    </source>
</evidence>
<keyword evidence="3" id="KW-0560">Oxidoreductase</keyword>
<name>A0A1E4TBT5_9ASCO</name>
<comment type="similarity">
    <text evidence="1">Belongs to the short-chain dehydrogenases/reductases (SDR) family.</text>
</comment>